<dbReference type="InterPro" id="IPR041694">
    <property type="entry name" value="ADH_N_2"/>
</dbReference>
<evidence type="ECO:0000259" key="2">
    <source>
        <dbReference type="Pfam" id="PF00107"/>
    </source>
</evidence>
<dbReference type="Proteomes" id="UP000288805">
    <property type="component" value="Unassembled WGS sequence"/>
</dbReference>
<dbReference type="InterPro" id="IPR011032">
    <property type="entry name" value="GroES-like_sf"/>
</dbReference>
<gene>
    <name evidence="4" type="primary">AER_0</name>
    <name evidence="4" type="ORF">CK203_026236</name>
</gene>
<evidence type="ECO:0000256" key="1">
    <source>
        <dbReference type="ARBA" id="ARBA00023002"/>
    </source>
</evidence>
<evidence type="ECO:0000259" key="3">
    <source>
        <dbReference type="Pfam" id="PF16884"/>
    </source>
</evidence>
<dbReference type="GO" id="GO:0016628">
    <property type="term" value="F:oxidoreductase activity, acting on the CH-CH group of donors, NAD or NADP as acceptor"/>
    <property type="evidence" value="ECO:0007669"/>
    <property type="project" value="InterPro"/>
</dbReference>
<sequence length="444" mass="48568">MTGLEGVGGCGGENSTVVESREWVMSAYAAEGVPTSDHLKLRTTKLSLDANSIPDGHVAVELLWISVDPYLRTRMTGHDDGLYFSQFALNEVITAFGVGRVFLSKNGKFSTGDIVINPFFPFAEYCIAPPTFLRVIDPTAGIELPAYLSSLGVPGFAAWVGIEVLGNPKPGSNVFISAAAGGVGIFAGQLAKLKGCRVVGSTGTDEKQGVASWTPPPPAVSHYYYFPDSPLLNPDQPLTHCEKQAKWKKVKSTTLSSTFRWVITILSSLASLPSSPSLLSPSSTCSLSCLVKLLKEEFGYDEAFNYNKETDFDAALRKYFPNGIDLYLDNVGGKMLEAVLNHVNLHARIPICGMISQYNQIWTEREGVRNLLNMVGKEVRMEGYLVGSYLDRFDDFTKEMETYTKEGKLRSKHKIYCGIESFIESLGSMFTSSNIGKVVIQVKP</sequence>
<dbReference type="AlphaFoldDB" id="A0A438IL90"/>
<dbReference type="InterPro" id="IPR036291">
    <property type="entry name" value="NAD(P)-bd_dom_sf"/>
</dbReference>
<dbReference type="Pfam" id="PF00107">
    <property type="entry name" value="ADH_zinc_N"/>
    <property type="match status" value="1"/>
</dbReference>
<name>A0A438IL90_VITVI</name>
<comment type="caution">
    <text evidence="4">The sequence shown here is derived from an EMBL/GenBank/DDBJ whole genome shotgun (WGS) entry which is preliminary data.</text>
</comment>
<feature type="domain" description="Alcohol dehydrogenase-like C-terminal" evidence="2">
    <location>
        <begin position="293"/>
        <end position="399"/>
    </location>
</feature>
<reference evidence="4 5" key="1">
    <citation type="journal article" date="2018" name="PLoS Genet.">
        <title>Population sequencing reveals clonal diversity and ancestral inbreeding in the grapevine cultivar Chardonnay.</title>
        <authorList>
            <person name="Roach M.J."/>
            <person name="Johnson D.L."/>
            <person name="Bohlmann J."/>
            <person name="van Vuuren H.J."/>
            <person name="Jones S.J."/>
            <person name="Pretorius I.S."/>
            <person name="Schmidt S.A."/>
            <person name="Borneman A.R."/>
        </authorList>
    </citation>
    <scope>NUCLEOTIDE SEQUENCE [LARGE SCALE GENOMIC DNA]</scope>
    <source>
        <strain evidence="5">cv. Chardonnay</strain>
        <tissue evidence="4">Leaf</tissue>
    </source>
</reference>
<dbReference type="Pfam" id="PF16884">
    <property type="entry name" value="ADH_N_2"/>
    <property type="match status" value="1"/>
</dbReference>
<dbReference type="SUPFAM" id="SSF51735">
    <property type="entry name" value="NAD(P)-binding Rossmann-fold domains"/>
    <property type="match status" value="1"/>
</dbReference>
<keyword evidence="1" id="KW-0560">Oxidoreductase</keyword>
<dbReference type="Gene3D" id="3.90.180.10">
    <property type="entry name" value="Medium-chain alcohol dehydrogenases, catalytic domain"/>
    <property type="match status" value="1"/>
</dbReference>
<dbReference type="OrthoDB" id="809632at2759"/>
<evidence type="ECO:0000313" key="4">
    <source>
        <dbReference type="EMBL" id="RVW97385.1"/>
    </source>
</evidence>
<dbReference type="Gene3D" id="3.40.50.720">
    <property type="entry name" value="NAD(P)-binding Rossmann-like Domain"/>
    <property type="match status" value="2"/>
</dbReference>
<dbReference type="EMBL" id="QGNW01000101">
    <property type="protein sequence ID" value="RVW97385.1"/>
    <property type="molecule type" value="Genomic_DNA"/>
</dbReference>
<evidence type="ECO:0000313" key="5">
    <source>
        <dbReference type="Proteomes" id="UP000288805"/>
    </source>
</evidence>
<dbReference type="SUPFAM" id="SSF50129">
    <property type="entry name" value="GroES-like"/>
    <property type="match status" value="1"/>
</dbReference>
<accession>A0A438IL90</accession>
<dbReference type="PANTHER" id="PTHR43205:SF80">
    <property type="entry name" value="2-ALKENAL REDUCTASE (NADP(+)-DEPENDENT)-LIKE"/>
    <property type="match status" value="1"/>
</dbReference>
<feature type="domain" description="Oxidoreductase N-terminal" evidence="3">
    <location>
        <begin position="22"/>
        <end position="129"/>
    </location>
</feature>
<dbReference type="InterPro" id="IPR045010">
    <property type="entry name" value="MDR_fam"/>
</dbReference>
<dbReference type="PANTHER" id="PTHR43205">
    <property type="entry name" value="PROSTAGLANDIN REDUCTASE"/>
    <property type="match status" value="1"/>
</dbReference>
<proteinExistence type="predicted"/>
<organism evidence="4 5">
    <name type="scientific">Vitis vinifera</name>
    <name type="common">Grape</name>
    <dbReference type="NCBI Taxonomy" id="29760"/>
    <lineage>
        <taxon>Eukaryota</taxon>
        <taxon>Viridiplantae</taxon>
        <taxon>Streptophyta</taxon>
        <taxon>Embryophyta</taxon>
        <taxon>Tracheophyta</taxon>
        <taxon>Spermatophyta</taxon>
        <taxon>Magnoliopsida</taxon>
        <taxon>eudicotyledons</taxon>
        <taxon>Gunneridae</taxon>
        <taxon>Pentapetalae</taxon>
        <taxon>rosids</taxon>
        <taxon>Vitales</taxon>
        <taxon>Vitaceae</taxon>
        <taxon>Viteae</taxon>
        <taxon>Vitis</taxon>
    </lineage>
</organism>
<dbReference type="InterPro" id="IPR013149">
    <property type="entry name" value="ADH-like_C"/>
</dbReference>
<protein>
    <submittedName>
        <fullName evidence="4">NADPH-dependent oxidoreductase 2-alkenal reductase</fullName>
    </submittedName>
</protein>